<accession>A0A2T0AI42</accession>
<feature type="region of interest" description="Disordered" evidence="1">
    <location>
        <begin position="188"/>
        <end position="247"/>
    </location>
</feature>
<organism evidence="2 3">
    <name type="scientific">Rhodotorula toruloides</name>
    <name type="common">Yeast</name>
    <name type="synonym">Rhodosporidium toruloides</name>
    <dbReference type="NCBI Taxonomy" id="5286"/>
    <lineage>
        <taxon>Eukaryota</taxon>
        <taxon>Fungi</taxon>
        <taxon>Dikarya</taxon>
        <taxon>Basidiomycota</taxon>
        <taxon>Pucciniomycotina</taxon>
        <taxon>Microbotryomycetes</taxon>
        <taxon>Sporidiobolales</taxon>
        <taxon>Sporidiobolaceae</taxon>
        <taxon>Rhodotorula</taxon>
    </lineage>
</organism>
<feature type="region of interest" description="Disordered" evidence="1">
    <location>
        <begin position="325"/>
        <end position="372"/>
    </location>
</feature>
<feature type="region of interest" description="Disordered" evidence="1">
    <location>
        <begin position="116"/>
        <end position="144"/>
    </location>
</feature>
<evidence type="ECO:0000313" key="3">
    <source>
        <dbReference type="Proteomes" id="UP000239560"/>
    </source>
</evidence>
<dbReference type="PANTHER" id="PTHR48125:SF10">
    <property type="entry name" value="OS12G0136300 PROTEIN"/>
    <property type="match status" value="1"/>
</dbReference>
<dbReference type="PANTHER" id="PTHR48125">
    <property type="entry name" value="LP07818P1"/>
    <property type="match status" value="1"/>
</dbReference>
<evidence type="ECO:0000256" key="1">
    <source>
        <dbReference type="SAM" id="MobiDB-lite"/>
    </source>
</evidence>
<feature type="region of interest" description="Disordered" evidence="1">
    <location>
        <begin position="583"/>
        <end position="619"/>
    </location>
</feature>
<dbReference type="OrthoDB" id="10286604at2759"/>
<feature type="region of interest" description="Disordered" evidence="1">
    <location>
        <begin position="475"/>
        <end position="502"/>
    </location>
</feature>
<feature type="region of interest" description="Disordered" evidence="1">
    <location>
        <begin position="386"/>
        <end position="410"/>
    </location>
</feature>
<proteinExistence type="predicted"/>
<feature type="compositionally biased region" description="Basic and acidic residues" evidence="1">
    <location>
        <begin position="190"/>
        <end position="199"/>
    </location>
</feature>
<gene>
    <name evidence="2" type="ORF">AAT19DRAFT_8753</name>
</gene>
<protein>
    <submittedName>
        <fullName evidence="2">Proteophosphoglycan 5</fullName>
    </submittedName>
</protein>
<feature type="compositionally biased region" description="Polar residues" evidence="1">
    <location>
        <begin position="991"/>
        <end position="1001"/>
    </location>
</feature>
<dbReference type="Proteomes" id="UP000239560">
    <property type="component" value="Unassembled WGS sequence"/>
</dbReference>
<feature type="region of interest" description="Disordered" evidence="1">
    <location>
        <begin position="873"/>
        <end position="912"/>
    </location>
</feature>
<feature type="compositionally biased region" description="Polar residues" evidence="1">
    <location>
        <begin position="64"/>
        <end position="73"/>
    </location>
</feature>
<feature type="region of interest" description="Disordered" evidence="1">
    <location>
        <begin position="980"/>
        <end position="1038"/>
    </location>
</feature>
<feature type="compositionally biased region" description="Basic and acidic residues" evidence="1">
    <location>
        <begin position="1028"/>
        <end position="1038"/>
    </location>
</feature>
<sequence length="1647" mass="176925">MSPATHSQQETRARMAQQSLSIPAQPNSAHPAQQLARQSPLPAPDPHAQIRRLRTLLEQRKAGASSTSVQHSQPALRDSASRPNWIADDTLEVALDGLAPPCQHCRKGSDRAVRCTAEGSTSQADLQHQRRRREGNARERAGIDGGIVTGVQSVQTDDAEILEESNASSAPAGEAACANALTALNPTAEKPAEDADRSTATKPPFKPSPPAFSRPSLAIGHSQASGSVDLGTTRDDNLGGSDKSVAASTAVSRDVVGMFAEGDGAVNQEFGGGFDDEMDVDEPVMDVDEPVMGVTEPATALDELGGMGWGGQDDSVDGMQVDQQAELPVSQSRADAPAVQNTNASPARASSPPSTSSASPLLPPPMIDKPYLADKDGVDAAATSAALVDGTDDEDNIPRLTAAQKGKGREVPIVEEEPKMNRLNAARGPGDLEEEFGSGRGEVDAAETLAAGDEDGVTAQARALNINTDFGEYADYDPLDAHKPPSSAQAKPPSPPAAPLSAFPASLSLSRAHSSPTAFFAPDQRDRRLAGLRKVGLELLQRQAPKEEIMNAYVTEFSNLSKYPVRMAELAILVRMQRAQEARHERNKALGTSGSTQRSNGKGKASAAPSDETTSLPDIPTLASPFVTSIDLASIWRFAHFFDPHEDFYADIVASQREMRMEHGEPKDVSGGGLIAHTCPLFGGPTLEEKRRGEDGEWECSCQCPTANEVHAVVEVWPSVFDGSRCHATDASTSHCLGSLNRLNVLLETGDIPPASPRCLPPAYLLEVLRVLQATYFRQLYVYDRIRLDSIVTGGVAASFVFGGSHSTSSRGSSLINESDIFGYAIYVVPLRHFQASGNTRSNDVHGEFTAERALLLSALEVVPILSSPADVASPADPASPANSVSPPSSGSPSTSQRLTAHTAPPNAPIKIRPIIPHPSLDRAAELHDLLDIASGRADCSVTFEDALIAAGVEPDAGGLAALRAISGDLRRRDLCLPSFAGGANSHRSHSSTPASRTASHGASKPQHPDSSAAPGRPATTSQPFEAGESREDASKPKYIEHSAWRKFSDREPHQVLAGTTVNFPVDSPAPGRPILLAHLPRAKQLSIVHKLKDYNKRLQDSFNYVLDSATDDEILSLGHAIPLALLTHFLDDVSAEYLRLQPPRGTPLTIDLATGYQKTLENYVYLLELYARSSDDAYKLLTELKSPTSLDAARLADHFGDFKIWVAGLEARVALGAWDHARSTGGHEMGDAEDTSCFMTGYAGWSIGGRWIAEEYASRPIRPFTHFVAAQRNDPTFVQFLVRQVNSVAERLGIDVDNYLAFVGSVNNCRNIGDERVGMLLEAVASVARATPVSLGGANLAPCGGVHFLGDVMFYLSQLHPQTLVRAAIGIQEIPKAVRVYLERRAPPDITISAATTLVQRRRYARSLATEPEEVEDDGFAADKIKGIRRHKKLSSRGSGAPASSTTVSRQPLPQSAIARAAPTPSQLSRIHNDLLAKLTNAEREQLQPYKSEPFFPALVEAFARGRADMRGSSSLGAIVSRSSIRQGVPVDFLQIKPRQYRVRFVICSGTSVATALVDFSAWEEAKDGIAFYDEDAKVFSVVERERQDRGVIISHGNGPATYQAEWDWDVDLLLKRLHPASPHSAEEGRKRQRAELKRLVQGVFR</sequence>
<feature type="region of interest" description="Disordered" evidence="1">
    <location>
        <begin position="1432"/>
        <end position="1466"/>
    </location>
</feature>
<feature type="compositionally biased region" description="Polar residues" evidence="1">
    <location>
        <begin position="1"/>
        <end position="37"/>
    </location>
</feature>
<feature type="compositionally biased region" description="Polar residues" evidence="1">
    <location>
        <begin position="1437"/>
        <end position="1455"/>
    </location>
</feature>
<feature type="compositionally biased region" description="Polar residues" evidence="1">
    <location>
        <begin position="329"/>
        <end position="343"/>
    </location>
</feature>
<evidence type="ECO:0000313" key="2">
    <source>
        <dbReference type="EMBL" id="PRQ77685.1"/>
    </source>
</evidence>
<feature type="compositionally biased region" description="Low complexity" evidence="1">
    <location>
        <begin position="344"/>
        <end position="360"/>
    </location>
</feature>
<feature type="compositionally biased region" description="Polar residues" evidence="1">
    <location>
        <begin position="590"/>
        <end position="600"/>
    </location>
</feature>
<feature type="region of interest" description="Disordered" evidence="1">
    <location>
        <begin position="1"/>
        <end position="83"/>
    </location>
</feature>
<reference evidence="2 3" key="1">
    <citation type="journal article" date="2018" name="Elife">
        <title>Functional genomics of lipid metabolism in the oleaginous yeast Rhodosporidium toruloides.</title>
        <authorList>
            <person name="Coradetti S.T."/>
            <person name="Pinel D."/>
            <person name="Geiselman G."/>
            <person name="Ito M."/>
            <person name="Mondo S."/>
            <person name="Reilly M.C."/>
            <person name="Cheng Y.F."/>
            <person name="Bauer S."/>
            <person name="Grigoriev I."/>
            <person name="Gladden J.M."/>
            <person name="Simmons B.A."/>
            <person name="Brem R."/>
            <person name="Arkin A.P."/>
            <person name="Skerker J.M."/>
        </authorList>
    </citation>
    <scope>NUCLEOTIDE SEQUENCE [LARGE SCALE GENOMIC DNA]</scope>
    <source>
        <strain evidence="2 3">NBRC 0880</strain>
    </source>
</reference>
<comment type="caution">
    <text evidence="2">The sequence shown here is derived from an EMBL/GenBank/DDBJ whole genome shotgun (WGS) entry which is preliminary data.</text>
</comment>
<name>A0A2T0AI42_RHOTO</name>
<feature type="compositionally biased region" description="Low complexity" evidence="1">
    <location>
        <begin position="873"/>
        <end position="896"/>
    </location>
</feature>
<dbReference type="EMBL" id="LCTV02000001">
    <property type="protein sequence ID" value="PRQ77685.1"/>
    <property type="molecule type" value="Genomic_DNA"/>
</dbReference>